<comment type="caution">
    <text evidence="2">The sequence shown here is derived from an EMBL/GenBank/DDBJ whole genome shotgun (WGS) entry which is preliminary data.</text>
</comment>
<dbReference type="AlphaFoldDB" id="A0AB74K6G2"/>
<dbReference type="PANTHER" id="PTHR36978:SF4">
    <property type="entry name" value="P-LOOP CONTAINING NUCLEOSIDE TRIPHOSPHATE HYDROLASE PROTEIN"/>
    <property type="match status" value="1"/>
</dbReference>
<evidence type="ECO:0000313" key="3">
    <source>
        <dbReference type="Proteomes" id="UP000310374"/>
    </source>
</evidence>
<organism evidence="2 3">
    <name type="scientific">Aureobasidium pullulans</name>
    <name type="common">Black yeast</name>
    <name type="synonym">Pullularia pullulans</name>
    <dbReference type="NCBI Taxonomy" id="5580"/>
    <lineage>
        <taxon>Eukaryota</taxon>
        <taxon>Fungi</taxon>
        <taxon>Dikarya</taxon>
        <taxon>Ascomycota</taxon>
        <taxon>Pezizomycotina</taxon>
        <taxon>Dothideomycetes</taxon>
        <taxon>Dothideomycetidae</taxon>
        <taxon>Dothideales</taxon>
        <taxon>Saccotheciaceae</taxon>
        <taxon>Aureobasidium</taxon>
    </lineage>
</organism>
<dbReference type="Pfam" id="PF17784">
    <property type="entry name" value="Sulfotransfer_4"/>
    <property type="match status" value="1"/>
</dbReference>
<protein>
    <recommendedName>
        <fullName evidence="4">P-loop containing nucleoside triphosphate hydrolase protein</fullName>
    </recommendedName>
</protein>
<dbReference type="EMBL" id="QZAT01000004">
    <property type="protein sequence ID" value="THX34760.1"/>
    <property type="molecule type" value="Genomic_DNA"/>
</dbReference>
<evidence type="ECO:0008006" key="4">
    <source>
        <dbReference type="Google" id="ProtNLM"/>
    </source>
</evidence>
<gene>
    <name evidence="2" type="ORF">D6D12_00668</name>
</gene>
<evidence type="ECO:0000256" key="1">
    <source>
        <dbReference type="SAM" id="MobiDB-lite"/>
    </source>
</evidence>
<sequence>MKAAYEVLGYPTYHWVSMMENPKDLDLWTSALTRKYDDNNNNNPYTLAEWDALLGHVSAVTDSPINAFAPELIIAYPHAKVVLVERDTESWYKSFEKNVISSFAAPFTRLVVNLEPGFIGKMGRIGDLLMRGQWDSKGFDEWRAKARDGYEEHNALVTKLVPKERLLLYKLGSGWEPLCQFLGRDTPDVEFPHVNETEELQERTFITWRLAIDYRLTSSIPKPNRPNESEYAYFASLCQRYCMILAQRNETGEEMIAIRQQLQEDVFDPALTLGIPADIAELFLFSTRIFIKRCRKNTYMGRWSAKRHTMAVMSRCAVDYNVIITSVVTDPSLACEMMAKCLKLHSYSFRCFLSPKYYTLPDLNMELPPSYMTETPSHWPNVLEILKQAHRTPAKSKNDKTLRIDFAEFKQWTPRFSDGIRPGVILAKDDDKLAKWENRLPRWAQLHRGFMANPDWEYKDVAPGDGLAPGNLTLKERREVERKIQARTLGKSTKNHGSATEDELGVD</sequence>
<dbReference type="Proteomes" id="UP000310374">
    <property type="component" value="Unassembled WGS sequence"/>
</dbReference>
<dbReference type="Gene3D" id="3.40.50.300">
    <property type="entry name" value="P-loop containing nucleotide triphosphate hydrolases"/>
    <property type="match status" value="1"/>
</dbReference>
<accession>A0AB74K6G2</accession>
<name>A0AB74K6G2_AURPU</name>
<feature type="region of interest" description="Disordered" evidence="1">
    <location>
        <begin position="484"/>
        <end position="507"/>
    </location>
</feature>
<dbReference type="SUPFAM" id="SSF52540">
    <property type="entry name" value="P-loop containing nucleoside triphosphate hydrolases"/>
    <property type="match status" value="1"/>
</dbReference>
<dbReference type="InterPro" id="IPR027417">
    <property type="entry name" value="P-loop_NTPase"/>
</dbReference>
<reference evidence="2 3" key="1">
    <citation type="submission" date="2018-10" db="EMBL/GenBank/DDBJ databases">
        <title>Fifty Aureobasidium pullulans genomes reveal a recombining polyextremotolerant generalist.</title>
        <authorList>
            <person name="Gostincar C."/>
            <person name="Turk M."/>
            <person name="Zajc J."/>
            <person name="Gunde-Cimerman N."/>
        </authorList>
    </citation>
    <scope>NUCLEOTIDE SEQUENCE [LARGE SCALE GENOMIC DNA]</scope>
    <source>
        <strain evidence="2 3">EXF-10081</strain>
    </source>
</reference>
<proteinExistence type="predicted"/>
<dbReference type="PANTHER" id="PTHR36978">
    <property type="entry name" value="P-LOOP CONTAINING NUCLEOTIDE TRIPHOSPHATE HYDROLASE"/>
    <property type="match status" value="1"/>
</dbReference>
<evidence type="ECO:0000313" key="2">
    <source>
        <dbReference type="EMBL" id="THX34760.1"/>
    </source>
</evidence>
<dbReference type="InterPro" id="IPR040632">
    <property type="entry name" value="Sulfotransfer_4"/>
</dbReference>